<evidence type="ECO:0000313" key="2">
    <source>
        <dbReference type="EMBL" id="MCT9812775.1"/>
    </source>
</evidence>
<proteinExistence type="predicted"/>
<reference evidence="2 3" key="1">
    <citation type="submission" date="2022-09" db="EMBL/GenBank/DDBJ databases">
        <title>Draft genome of isolate Be4.</title>
        <authorList>
            <person name="Sanchez-Castro I."/>
            <person name="Martinez-Rodriguez P."/>
            <person name="Descostes M."/>
            <person name="Merroun M."/>
        </authorList>
    </citation>
    <scope>NUCLEOTIDE SEQUENCE [LARGE SCALE GENOMIC DNA]</scope>
    <source>
        <strain evidence="2 3">Be4</strain>
    </source>
</reference>
<name>A0ABT2PQN1_9BURK</name>
<dbReference type="SUPFAM" id="SSF159664">
    <property type="entry name" value="CobE/GbiG C-terminal domain-like"/>
    <property type="match status" value="1"/>
</dbReference>
<comment type="caution">
    <text evidence="2">The sequence shown here is derived from an EMBL/GenBank/DDBJ whole genome shotgun (WGS) entry which is preliminary data.</text>
</comment>
<dbReference type="RefSeq" id="WP_261502019.1">
    <property type="nucleotide sequence ID" value="NZ_JAODYH010000012.1"/>
</dbReference>
<feature type="domain" description="CobE/GbiG C-terminal" evidence="1">
    <location>
        <begin position="6"/>
        <end position="133"/>
    </location>
</feature>
<evidence type="ECO:0000259" key="1">
    <source>
        <dbReference type="Pfam" id="PF01890"/>
    </source>
</evidence>
<keyword evidence="3" id="KW-1185">Reference proteome</keyword>
<sequence>MRPWFAGWGFRAGAQPSSFASCWEQACQQLAQPGSAPGGWTFALLASKAQTPGASALQDWAAVAMPQAVWLSCAEAAIRQVATPSVSERLLQRFATGSVSEALALHAARAHADSRLILRRIVSADRHATLAVAGLP</sequence>
<dbReference type="Proteomes" id="UP001525968">
    <property type="component" value="Unassembled WGS sequence"/>
</dbReference>
<dbReference type="PROSITE" id="PS51257">
    <property type="entry name" value="PROKAR_LIPOPROTEIN"/>
    <property type="match status" value="1"/>
</dbReference>
<dbReference type="InterPro" id="IPR002750">
    <property type="entry name" value="CobE/GbiG_C"/>
</dbReference>
<organism evidence="2 3">
    <name type="scientific">Acidovorax bellezanensis</name>
    <dbReference type="NCBI Taxonomy" id="2976702"/>
    <lineage>
        <taxon>Bacteria</taxon>
        <taxon>Pseudomonadati</taxon>
        <taxon>Pseudomonadota</taxon>
        <taxon>Betaproteobacteria</taxon>
        <taxon>Burkholderiales</taxon>
        <taxon>Comamonadaceae</taxon>
        <taxon>Acidovorax</taxon>
    </lineage>
</organism>
<dbReference type="Gene3D" id="3.30.420.180">
    <property type="entry name" value="CobE/GbiG C-terminal domain"/>
    <property type="match status" value="1"/>
</dbReference>
<evidence type="ECO:0000313" key="3">
    <source>
        <dbReference type="Proteomes" id="UP001525968"/>
    </source>
</evidence>
<protein>
    <submittedName>
        <fullName evidence="2">Cobalamin biosynthesis protein</fullName>
    </submittedName>
</protein>
<gene>
    <name evidence="2" type="ORF">N0K08_19255</name>
</gene>
<dbReference type="EMBL" id="JAODYH010000012">
    <property type="protein sequence ID" value="MCT9812775.1"/>
    <property type="molecule type" value="Genomic_DNA"/>
</dbReference>
<dbReference type="Pfam" id="PF01890">
    <property type="entry name" value="CbiG_C"/>
    <property type="match status" value="1"/>
</dbReference>
<accession>A0ABT2PQN1</accession>
<dbReference type="InterPro" id="IPR036518">
    <property type="entry name" value="CobE/GbiG_C_sf"/>
</dbReference>